<accession>A0A2X0ZZ53</accession>
<dbReference type="AlphaFoldDB" id="A0A2X0ZZ53"/>
<evidence type="ECO:0000313" key="2">
    <source>
        <dbReference type="Proteomes" id="UP000251431"/>
    </source>
</evidence>
<sequence>MKNTINMELVKIRAFLPEKLTELSNKNEALALEILRMWGNGDKPLRDLWTLVHQGLERGEHNGEHSN</sequence>
<gene>
    <name evidence="1" type="ORF">NCTC7582_04152</name>
</gene>
<protein>
    <submittedName>
        <fullName evidence="1">Uncharacterized protein</fullName>
    </submittedName>
</protein>
<proteinExistence type="predicted"/>
<dbReference type="RefSeq" id="WP_066036413.1">
    <property type="nucleotide sequence ID" value="NZ_UAQE01000004.1"/>
</dbReference>
<evidence type="ECO:0000313" key="1">
    <source>
        <dbReference type="EMBL" id="SPU38198.1"/>
    </source>
</evidence>
<organism evidence="1 2">
    <name type="scientific">Lysinibacillus capsici</name>
    <dbReference type="NCBI Taxonomy" id="2115968"/>
    <lineage>
        <taxon>Bacteria</taxon>
        <taxon>Bacillati</taxon>
        <taxon>Bacillota</taxon>
        <taxon>Bacilli</taxon>
        <taxon>Bacillales</taxon>
        <taxon>Bacillaceae</taxon>
        <taxon>Lysinibacillus</taxon>
    </lineage>
</organism>
<reference evidence="1 2" key="1">
    <citation type="submission" date="2018-06" db="EMBL/GenBank/DDBJ databases">
        <authorList>
            <consortium name="Pathogen Informatics"/>
            <person name="Doyle S."/>
        </authorList>
    </citation>
    <scope>NUCLEOTIDE SEQUENCE [LARGE SCALE GENOMIC DNA]</scope>
    <source>
        <strain evidence="1 2">NCTC7582</strain>
    </source>
</reference>
<name>A0A2X0ZZ53_9BACI</name>
<dbReference type="Proteomes" id="UP000251431">
    <property type="component" value="Unassembled WGS sequence"/>
</dbReference>
<dbReference type="EMBL" id="UAQE01000004">
    <property type="protein sequence ID" value="SPU38198.1"/>
    <property type="molecule type" value="Genomic_DNA"/>
</dbReference>